<accession>A0A166R9G0</accession>
<dbReference type="PATRIC" id="fig|1538.10.peg.465"/>
<dbReference type="Proteomes" id="UP000077407">
    <property type="component" value="Unassembled WGS sequence"/>
</dbReference>
<reference evidence="1 2" key="1">
    <citation type="journal article" date="2015" name="Biotechnol. Bioeng.">
        <title>Genome sequence and phenotypic characterization of Caulobacter segnis.</title>
        <authorList>
            <person name="Patel S."/>
            <person name="Fletcher B."/>
            <person name="Scott D.C."/>
            <person name="Ely B."/>
        </authorList>
    </citation>
    <scope>NUCLEOTIDE SEQUENCE [LARGE SCALE GENOMIC DNA]</scope>
    <source>
        <strain evidence="1 2">ERI-2</strain>
    </source>
</reference>
<evidence type="ECO:0000313" key="1">
    <source>
        <dbReference type="EMBL" id="OAA90648.1"/>
    </source>
</evidence>
<protein>
    <submittedName>
        <fullName evidence="1">Uncharacterized protein</fullName>
    </submittedName>
</protein>
<dbReference type="EMBL" id="LITT01000011">
    <property type="protein sequence ID" value="OAA90648.1"/>
    <property type="molecule type" value="Genomic_DNA"/>
</dbReference>
<dbReference type="AlphaFoldDB" id="A0A166R9G0"/>
<gene>
    <name evidence="1" type="ORF">WY13_01552</name>
</gene>
<comment type="caution">
    <text evidence="1">The sequence shown here is derived from an EMBL/GenBank/DDBJ whole genome shotgun (WGS) entry which is preliminary data.</text>
</comment>
<sequence>MNINKINEGEIGNSVTIVTMSGNKIQGTIIKSTEDTEEDTDVLKLKTEKGIIMVNCNSIESIY</sequence>
<name>A0A166R9G0_9CLOT</name>
<organism evidence="1 2">
    <name type="scientific">Clostridium ljungdahlii</name>
    <dbReference type="NCBI Taxonomy" id="1538"/>
    <lineage>
        <taxon>Bacteria</taxon>
        <taxon>Bacillati</taxon>
        <taxon>Bacillota</taxon>
        <taxon>Clostridia</taxon>
        <taxon>Eubacteriales</taxon>
        <taxon>Clostridiaceae</taxon>
        <taxon>Clostridium</taxon>
    </lineage>
</organism>
<dbReference type="RefSeq" id="WP_063555067.1">
    <property type="nucleotide sequence ID" value="NZ_LITT01000011.1"/>
</dbReference>
<proteinExistence type="predicted"/>
<evidence type="ECO:0000313" key="2">
    <source>
        <dbReference type="Proteomes" id="UP000077407"/>
    </source>
</evidence>